<evidence type="ECO:0000256" key="2">
    <source>
        <dbReference type="SAM" id="MobiDB-lite"/>
    </source>
</evidence>
<dbReference type="InterPro" id="IPR013087">
    <property type="entry name" value="Znf_C2H2_type"/>
</dbReference>
<feature type="domain" description="C2H2-type" evidence="3">
    <location>
        <begin position="386"/>
        <end position="414"/>
    </location>
</feature>
<evidence type="ECO:0000256" key="1">
    <source>
        <dbReference type="PROSITE-ProRule" id="PRU00042"/>
    </source>
</evidence>
<dbReference type="PROSITE" id="PS00028">
    <property type="entry name" value="ZINC_FINGER_C2H2_1"/>
    <property type="match status" value="1"/>
</dbReference>
<dbReference type="PROSITE" id="PS50157">
    <property type="entry name" value="ZINC_FINGER_C2H2_2"/>
    <property type="match status" value="1"/>
</dbReference>
<dbReference type="GO" id="GO:0008270">
    <property type="term" value="F:zinc ion binding"/>
    <property type="evidence" value="ECO:0007669"/>
    <property type="project" value="UniProtKB-KW"/>
</dbReference>
<proteinExistence type="predicted"/>
<sequence>MEDNDPFMFGPDASTDMETLHAIYYANNDDNNNNNGAYNPNNLHDISTTSCYLDALTSTSDDAATDWSNLQLSLNGISSPTSSQSSVTHEGSMFQEAFLSSHHNPHVSNLTLAIQGMNNNAGIFDAIPASTSGSDELAMNNNLPYMDDKPSRMTKQSLRALKDWKAQHGDATKPTMQQIHRLQRRTNLSSEQILNWFSHTKRRADTFGYSHSQQLGTLSQDFSANATGAATMERPSTPAVRDIIYNTPNTPLGDMDPLERWENSPPEHEAASFSDIAKALTHSPLVSITTVPNKSQTSTRSASRADDSASTRSSINGYHRDPSTSSLDSDMPGSITWSDHSGTSAQSGRSESKPEYRRRARKRRTNPLSRGLNINSLRSNNVPKTFQCTFCTDSFKTKYDWSRHEKSLHLALESWMCSPFGAVSHEDNEDEPKCAYCNTSSPTEEHLHTHRYLACDGRPESERTYYRKDHLRQHLRLVHGCRLIPSMEKWKHTPELVRSRCGFCDKVLTTWQARIDHLAAHFRAGASMAEWVGGWGFEPHISRLVENGIPPFLIHQERNTVAPFTGSIALQSKKQTAKVSSHDNGNGNDDDNDAVDKGEEEEKSKPYINQYSYPATGEGSWYDCFETQLATYINTVIATEGRIPSDKEIQDQGRRFVFDDDDPWHQTIAENVMWLEYFKERHGFFVDRPLI</sequence>
<dbReference type="SMART" id="SM00355">
    <property type="entry name" value="ZnF_C2H2"/>
    <property type="match status" value="3"/>
</dbReference>
<dbReference type="AlphaFoldDB" id="A0A093Y6G8"/>
<dbReference type="Gene3D" id="1.10.10.60">
    <property type="entry name" value="Homeodomain-like"/>
    <property type="match status" value="1"/>
</dbReference>
<protein>
    <submittedName>
        <fullName evidence="4">Homeobox protein AKR</fullName>
    </submittedName>
</protein>
<dbReference type="HOGENOM" id="CLU_008497_3_0_1"/>
<keyword evidence="1" id="KW-0863">Zinc-finger</keyword>
<evidence type="ECO:0000313" key="4">
    <source>
        <dbReference type="EMBL" id="KFX53048.1"/>
    </source>
</evidence>
<reference evidence="4" key="1">
    <citation type="journal article" date="2014" name="PLoS Genet.">
        <title>Signature Gene Expression Reveals Novel Clues to the Molecular Mechanisms of Dimorphic Transition in Penicillium marneffei.</title>
        <authorList>
            <person name="Yang E."/>
            <person name="Wang G."/>
            <person name="Cai J."/>
            <person name="Woo P.C."/>
            <person name="Lau S.K."/>
            <person name="Yuen K.-Y."/>
            <person name="Chow W.-N."/>
            <person name="Lin X."/>
        </authorList>
    </citation>
    <scope>NUCLEOTIDE SEQUENCE [LARGE SCALE GENOMIC DNA]</scope>
    <source>
        <strain evidence="4">PM1</strain>
    </source>
</reference>
<name>A0A093Y6G8_TALMA</name>
<keyword evidence="1" id="KW-0479">Metal-binding</keyword>
<feature type="region of interest" description="Disordered" evidence="2">
    <location>
        <begin position="573"/>
        <end position="609"/>
    </location>
</feature>
<comment type="caution">
    <text evidence="4">The sequence shown here is derived from an EMBL/GenBank/DDBJ whole genome shotgun (WGS) entry which is preliminary data.</text>
</comment>
<dbReference type="GO" id="GO:0003677">
    <property type="term" value="F:DNA binding"/>
    <property type="evidence" value="ECO:0007669"/>
    <property type="project" value="UniProtKB-KW"/>
</dbReference>
<feature type="compositionally biased region" description="Basic and acidic residues" evidence="2">
    <location>
        <begin position="594"/>
        <end position="605"/>
    </location>
</feature>
<evidence type="ECO:0000259" key="3">
    <source>
        <dbReference type="PROSITE" id="PS50157"/>
    </source>
</evidence>
<feature type="compositionally biased region" description="Basic and acidic residues" evidence="2">
    <location>
        <begin position="257"/>
        <end position="270"/>
    </location>
</feature>
<gene>
    <name evidence="4" type="ORF">GQ26_0024010</name>
</gene>
<dbReference type="InterPro" id="IPR009057">
    <property type="entry name" value="Homeodomain-like_sf"/>
</dbReference>
<feature type="region of interest" description="Disordered" evidence="2">
    <location>
        <begin position="287"/>
        <end position="376"/>
    </location>
</feature>
<dbReference type="eggNOG" id="KOG0773">
    <property type="taxonomic scope" value="Eukaryota"/>
</dbReference>
<organism evidence="4">
    <name type="scientific">Talaromyces marneffei PM1</name>
    <dbReference type="NCBI Taxonomy" id="1077442"/>
    <lineage>
        <taxon>Eukaryota</taxon>
        <taxon>Fungi</taxon>
        <taxon>Dikarya</taxon>
        <taxon>Ascomycota</taxon>
        <taxon>Pezizomycotina</taxon>
        <taxon>Eurotiomycetes</taxon>
        <taxon>Eurotiomycetidae</taxon>
        <taxon>Eurotiales</taxon>
        <taxon>Trichocomaceae</taxon>
        <taxon>Talaromyces</taxon>
        <taxon>Talaromyces sect. Talaromyces</taxon>
    </lineage>
</organism>
<keyword evidence="4" id="KW-0238">DNA-binding</keyword>
<dbReference type="SUPFAM" id="SSF46689">
    <property type="entry name" value="Homeodomain-like"/>
    <property type="match status" value="1"/>
</dbReference>
<keyword evidence="1" id="KW-0862">Zinc</keyword>
<feature type="compositionally biased region" description="Polar residues" evidence="2">
    <location>
        <begin position="287"/>
        <end position="296"/>
    </location>
</feature>
<feature type="compositionally biased region" description="Polar residues" evidence="2">
    <location>
        <begin position="366"/>
        <end position="376"/>
    </location>
</feature>
<dbReference type="EMBL" id="JPOX01000002">
    <property type="protein sequence ID" value="KFX53048.1"/>
    <property type="molecule type" value="Genomic_DNA"/>
</dbReference>
<accession>A0A093Y6G8</accession>
<dbReference type="CDD" id="cd00086">
    <property type="entry name" value="homeodomain"/>
    <property type="match status" value="1"/>
</dbReference>
<dbReference type="InterPro" id="IPR001356">
    <property type="entry name" value="HD"/>
</dbReference>
<feature type="region of interest" description="Disordered" evidence="2">
    <location>
        <begin position="248"/>
        <end position="271"/>
    </location>
</feature>
<feature type="compositionally biased region" description="Polar residues" evidence="2">
    <location>
        <begin position="335"/>
        <end position="349"/>
    </location>
</feature>
<keyword evidence="4" id="KW-0371">Homeobox</keyword>